<keyword evidence="5" id="KW-0552">Olfaction</keyword>
<evidence type="ECO:0000256" key="4">
    <source>
        <dbReference type="ARBA" id="ARBA00022692"/>
    </source>
</evidence>
<proteinExistence type="predicted"/>
<keyword evidence="9" id="KW-0807">Transducer</keyword>
<name>A0A9P0BCV1_BRAAE</name>
<keyword evidence="8" id="KW-0675">Receptor</keyword>
<evidence type="ECO:0000256" key="9">
    <source>
        <dbReference type="ARBA" id="ARBA00023224"/>
    </source>
</evidence>
<organism evidence="11 12">
    <name type="scientific">Brassicogethes aeneus</name>
    <name type="common">Rape pollen beetle</name>
    <name type="synonym">Meligethes aeneus</name>
    <dbReference type="NCBI Taxonomy" id="1431903"/>
    <lineage>
        <taxon>Eukaryota</taxon>
        <taxon>Metazoa</taxon>
        <taxon>Ecdysozoa</taxon>
        <taxon>Arthropoda</taxon>
        <taxon>Hexapoda</taxon>
        <taxon>Insecta</taxon>
        <taxon>Pterygota</taxon>
        <taxon>Neoptera</taxon>
        <taxon>Endopterygota</taxon>
        <taxon>Coleoptera</taxon>
        <taxon>Polyphaga</taxon>
        <taxon>Cucujiformia</taxon>
        <taxon>Nitidulidae</taxon>
        <taxon>Meligethinae</taxon>
        <taxon>Brassicogethes</taxon>
    </lineage>
</organism>
<evidence type="ECO:0000256" key="5">
    <source>
        <dbReference type="ARBA" id="ARBA00022725"/>
    </source>
</evidence>
<keyword evidence="7 10" id="KW-0472">Membrane</keyword>
<dbReference type="GO" id="GO:0007165">
    <property type="term" value="P:signal transduction"/>
    <property type="evidence" value="ECO:0007669"/>
    <property type="project" value="UniProtKB-KW"/>
</dbReference>
<dbReference type="PANTHER" id="PTHR21137">
    <property type="entry name" value="ODORANT RECEPTOR"/>
    <property type="match status" value="1"/>
</dbReference>
<dbReference type="AlphaFoldDB" id="A0A9P0BCV1"/>
<evidence type="ECO:0000256" key="8">
    <source>
        <dbReference type="ARBA" id="ARBA00023170"/>
    </source>
</evidence>
<evidence type="ECO:0000256" key="6">
    <source>
        <dbReference type="ARBA" id="ARBA00022989"/>
    </source>
</evidence>
<dbReference type="OrthoDB" id="7677057at2759"/>
<evidence type="ECO:0000256" key="2">
    <source>
        <dbReference type="ARBA" id="ARBA00022475"/>
    </source>
</evidence>
<evidence type="ECO:0000313" key="11">
    <source>
        <dbReference type="EMBL" id="CAH0559342.1"/>
    </source>
</evidence>
<keyword evidence="4 10" id="KW-0812">Transmembrane</keyword>
<evidence type="ECO:0000313" key="12">
    <source>
        <dbReference type="Proteomes" id="UP001154078"/>
    </source>
</evidence>
<dbReference type="GO" id="GO:0004984">
    <property type="term" value="F:olfactory receptor activity"/>
    <property type="evidence" value="ECO:0007669"/>
    <property type="project" value="InterPro"/>
</dbReference>
<evidence type="ECO:0000256" key="3">
    <source>
        <dbReference type="ARBA" id="ARBA00022606"/>
    </source>
</evidence>
<dbReference type="Pfam" id="PF02949">
    <property type="entry name" value="7tm_6"/>
    <property type="match status" value="1"/>
</dbReference>
<dbReference type="Proteomes" id="UP001154078">
    <property type="component" value="Chromosome 6"/>
</dbReference>
<keyword evidence="6 10" id="KW-1133">Transmembrane helix</keyword>
<dbReference type="PANTHER" id="PTHR21137:SF35">
    <property type="entry name" value="ODORANT RECEPTOR 19A-RELATED"/>
    <property type="match status" value="1"/>
</dbReference>
<evidence type="ECO:0000256" key="7">
    <source>
        <dbReference type="ARBA" id="ARBA00023136"/>
    </source>
</evidence>
<evidence type="ECO:0000256" key="10">
    <source>
        <dbReference type="SAM" id="Phobius"/>
    </source>
</evidence>
<dbReference type="GO" id="GO:0005886">
    <property type="term" value="C:plasma membrane"/>
    <property type="evidence" value="ECO:0007669"/>
    <property type="project" value="UniProtKB-SubCell"/>
</dbReference>
<reference evidence="11" key="1">
    <citation type="submission" date="2021-12" db="EMBL/GenBank/DDBJ databases">
        <authorList>
            <person name="King R."/>
        </authorList>
    </citation>
    <scope>NUCLEOTIDE SEQUENCE</scope>
</reference>
<feature type="transmembrane region" description="Helical" evidence="10">
    <location>
        <begin position="24"/>
        <end position="46"/>
    </location>
</feature>
<dbReference type="EMBL" id="OV121137">
    <property type="protein sequence ID" value="CAH0559342.1"/>
    <property type="molecule type" value="Genomic_DNA"/>
</dbReference>
<sequence length="269" mass="31252">MVFQSEDEDVIKIYKDHAKLSQNLNLFFMAVGYLTTIPFYVIPMYAEKQHPELYTPNNVTGKIDNQRPLPFSSWYPYDTNDHYVETFAWQIFTGPVIEGFVVYTDSYLYSLMVFAVGQMKILQHILGNFKLYSKKFQERLNVNEERASQVAIKSCILFHQEIIQYVEELNRAVRTVMLLDFISCSIQMSVIVFQIIMSKAISKSVGNSEWYNESKEVKHDLQVIITRAQKPLTVSIGTFYPMSTDTAIAILKATYSYGMLIRQSYNRKL</sequence>
<keyword evidence="2" id="KW-1003">Cell membrane</keyword>
<dbReference type="InterPro" id="IPR004117">
    <property type="entry name" value="7tm6_olfct_rcpt"/>
</dbReference>
<dbReference type="GO" id="GO:0005549">
    <property type="term" value="F:odorant binding"/>
    <property type="evidence" value="ECO:0007669"/>
    <property type="project" value="InterPro"/>
</dbReference>
<accession>A0A9P0BCV1</accession>
<comment type="subcellular location">
    <subcellularLocation>
        <location evidence="1">Cell membrane</location>
        <topology evidence="1">Multi-pass membrane protein</topology>
    </subcellularLocation>
</comment>
<keyword evidence="3" id="KW-0716">Sensory transduction</keyword>
<keyword evidence="12" id="KW-1185">Reference proteome</keyword>
<gene>
    <name evidence="11" type="ORF">MELIAE_LOCUS9445</name>
</gene>
<protein>
    <submittedName>
        <fullName evidence="11">Uncharacterized protein</fullName>
    </submittedName>
</protein>
<evidence type="ECO:0000256" key="1">
    <source>
        <dbReference type="ARBA" id="ARBA00004651"/>
    </source>
</evidence>